<dbReference type="SUPFAM" id="SSF51366">
    <property type="entry name" value="Ribulose-phoshate binding barrel"/>
    <property type="match status" value="1"/>
</dbReference>
<accession>A0A1I0R9N1</accession>
<dbReference type="Gene3D" id="3.20.20.70">
    <property type="entry name" value="Aldolase class I"/>
    <property type="match status" value="1"/>
</dbReference>
<evidence type="ECO:0000256" key="2">
    <source>
        <dbReference type="ARBA" id="ARBA00004664"/>
    </source>
</evidence>
<dbReference type="OrthoDB" id="9786954at2"/>
<keyword evidence="6 9" id="KW-0822">Tryptophan biosynthesis</keyword>
<keyword evidence="8 9" id="KW-0413">Isomerase</keyword>
<reference evidence="11 12" key="1">
    <citation type="submission" date="2016-10" db="EMBL/GenBank/DDBJ databases">
        <authorList>
            <person name="de Groot N.N."/>
        </authorList>
    </citation>
    <scope>NUCLEOTIDE SEQUENCE [LARGE SCALE GENOMIC DNA]</scope>
    <source>
        <strain evidence="11 12">DSM 9179</strain>
    </source>
</reference>
<feature type="domain" description="N-(5'phosphoribosyl) anthranilate isomerase (PRAI)" evidence="10">
    <location>
        <begin position="5"/>
        <end position="206"/>
    </location>
</feature>
<evidence type="ECO:0000256" key="8">
    <source>
        <dbReference type="ARBA" id="ARBA00023235"/>
    </source>
</evidence>
<evidence type="ECO:0000256" key="4">
    <source>
        <dbReference type="ARBA" id="ARBA00022272"/>
    </source>
</evidence>
<evidence type="ECO:0000256" key="5">
    <source>
        <dbReference type="ARBA" id="ARBA00022605"/>
    </source>
</evidence>
<comment type="similarity">
    <text evidence="9">Belongs to the TrpF family.</text>
</comment>
<evidence type="ECO:0000256" key="3">
    <source>
        <dbReference type="ARBA" id="ARBA00012572"/>
    </source>
</evidence>
<dbReference type="InterPro" id="IPR044643">
    <property type="entry name" value="TrpF_fam"/>
</dbReference>
<evidence type="ECO:0000256" key="9">
    <source>
        <dbReference type="HAMAP-Rule" id="MF_00135"/>
    </source>
</evidence>
<comment type="catalytic activity">
    <reaction evidence="1 9">
        <text>N-(5-phospho-beta-D-ribosyl)anthranilate = 1-(2-carboxyphenylamino)-1-deoxy-D-ribulose 5-phosphate</text>
        <dbReference type="Rhea" id="RHEA:21540"/>
        <dbReference type="ChEBI" id="CHEBI:18277"/>
        <dbReference type="ChEBI" id="CHEBI:58613"/>
        <dbReference type="EC" id="5.3.1.24"/>
    </reaction>
</comment>
<dbReference type="CDD" id="cd00405">
    <property type="entry name" value="PRAI"/>
    <property type="match status" value="1"/>
</dbReference>
<keyword evidence="12" id="KW-1185">Reference proteome</keyword>
<dbReference type="UniPathway" id="UPA00035">
    <property type="reaction ID" value="UER00042"/>
</dbReference>
<dbReference type="HAMAP" id="MF_00135">
    <property type="entry name" value="PRAI"/>
    <property type="match status" value="1"/>
</dbReference>
<keyword evidence="7 9" id="KW-0057">Aromatic amino acid biosynthesis</keyword>
<dbReference type="InterPro" id="IPR013785">
    <property type="entry name" value="Aldolase_TIM"/>
</dbReference>
<evidence type="ECO:0000256" key="1">
    <source>
        <dbReference type="ARBA" id="ARBA00001164"/>
    </source>
</evidence>
<dbReference type="STRING" id="99656.SAMN05421659_11314"/>
<organism evidence="11 12">
    <name type="scientific">[Clostridium] fimetarium</name>
    <dbReference type="NCBI Taxonomy" id="99656"/>
    <lineage>
        <taxon>Bacteria</taxon>
        <taxon>Bacillati</taxon>
        <taxon>Bacillota</taxon>
        <taxon>Clostridia</taxon>
        <taxon>Lachnospirales</taxon>
        <taxon>Lachnospiraceae</taxon>
    </lineage>
</organism>
<evidence type="ECO:0000313" key="11">
    <source>
        <dbReference type="EMBL" id="SEW37284.1"/>
    </source>
</evidence>
<evidence type="ECO:0000313" key="12">
    <source>
        <dbReference type="Proteomes" id="UP000199701"/>
    </source>
</evidence>
<dbReference type="PANTHER" id="PTHR42894:SF1">
    <property type="entry name" value="N-(5'-PHOSPHORIBOSYL)ANTHRANILATE ISOMERASE"/>
    <property type="match status" value="1"/>
</dbReference>
<dbReference type="Pfam" id="PF00697">
    <property type="entry name" value="PRAI"/>
    <property type="match status" value="1"/>
</dbReference>
<protein>
    <recommendedName>
        <fullName evidence="4 9">N-(5'-phosphoribosyl)anthranilate isomerase</fullName>
        <shortName evidence="9">PRAI</shortName>
        <ecNumber evidence="3 9">5.3.1.24</ecNumber>
    </recommendedName>
</protein>
<dbReference type="RefSeq" id="WP_092455604.1">
    <property type="nucleotide sequence ID" value="NZ_FOJI01000013.1"/>
</dbReference>
<dbReference type="GO" id="GO:0004640">
    <property type="term" value="F:phosphoribosylanthranilate isomerase activity"/>
    <property type="evidence" value="ECO:0007669"/>
    <property type="project" value="UniProtKB-UniRule"/>
</dbReference>
<evidence type="ECO:0000256" key="7">
    <source>
        <dbReference type="ARBA" id="ARBA00023141"/>
    </source>
</evidence>
<dbReference type="AlphaFoldDB" id="A0A1I0R9N1"/>
<keyword evidence="5 9" id="KW-0028">Amino-acid biosynthesis</keyword>
<comment type="pathway">
    <text evidence="2 9">Amino-acid biosynthesis; L-tryptophan biosynthesis; L-tryptophan from chorismate: step 3/5.</text>
</comment>
<gene>
    <name evidence="9" type="primary">trpF</name>
    <name evidence="11" type="ORF">SAMN05421659_11314</name>
</gene>
<dbReference type="PANTHER" id="PTHR42894">
    <property type="entry name" value="N-(5'-PHOSPHORIBOSYL)ANTHRANILATE ISOMERASE"/>
    <property type="match status" value="1"/>
</dbReference>
<dbReference type="GO" id="GO:0000162">
    <property type="term" value="P:L-tryptophan biosynthetic process"/>
    <property type="evidence" value="ECO:0007669"/>
    <property type="project" value="UniProtKB-UniRule"/>
</dbReference>
<dbReference type="InterPro" id="IPR011060">
    <property type="entry name" value="RibuloseP-bd_barrel"/>
</dbReference>
<dbReference type="EMBL" id="FOJI01000013">
    <property type="protein sequence ID" value="SEW37284.1"/>
    <property type="molecule type" value="Genomic_DNA"/>
</dbReference>
<dbReference type="InterPro" id="IPR001240">
    <property type="entry name" value="PRAI_dom"/>
</dbReference>
<name>A0A1I0R9N1_9FIRM</name>
<evidence type="ECO:0000259" key="10">
    <source>
        <dbReference type="Pfam" id="PF00697"/>
    </source>
</evidence>
<dbReference type="EC" id="5.3.1.24" evidence="3 9"/>
<sequence>MDTKIKICGLTNPAEVEFLADRNVKYAGIVMFYEKSRRNNSPETAKPIISALKELEKNGIIIEKVAVTVSPTLEQLKIIQKLGFDIIQIHGELKDEVVTNATIPIFRAYNLSSDLVKENLIDQPKIKGILFDGKVPGGGKKFDWSLLKKFDKKDKLIILAGGLDESNVADGIKEVSPDIVDVSSGVEYLDEGKAGKDPERIKAFINAVVQTK</sequence>
<evidence type="ECO:0000256" key="6">
    <source>
        <dbReference type="ARBA" id="ARBA00022822"/>
    </source>
</evidence>
<proteinExistence type="inferred from homology"/>
<dbReference type="Proteomes" id="UP000199701">
    <property type="component" value="Unassembled WGS sequence"/>
</dbReference>